<dbReference type="RefSeq" id="WP_211557671.1">
    <property type="nucleotide sequence ID" value="NZ_JAGVRK010000001.1"/>
</dbReference>
<dbReference type="GO" id="GO:0005524">
    <property type="term" value="F:ATP binding"/>
    <property type="evidence" value="ECO:0007669"/>
    <property type="project" value="UniProtKB-KW"/>
</dbReference>
<evidence type="ECO:0000256" key="1">
    <source>
        <dbReference type="ARBA" id="ARBA00004651"/>
    </source>
</evidence>
<keyword evidence="3" id="KW-0547">Nucleotide-binding</keyword>
<evidence type="ECO:0000259" key="9">
    <source>
        <dbReference type="PROSITE" id="PS50929"/>
    </source>
</evidence>
<dbReference type="SMART" id="SM00382">
    <property type="entry name" value="AAA"/>
    <property type="match status" value="1"/>
</dbReference>
<evidence type="ECO:0000259" key="8">
    <source>
        <dbReference type="PROSITE" id="PS50893"/>
    </source>
</evidence>
<keyword evidence="6 7" id="KW-0472">Membrane</keyword>
<keyword evidence="11" id="KW-1185">Reference proteome</keyword>
<keyword evidence="2 7" id="KW-0812">Transmembrane</keyword>
<keyword evidence="5 7" id="KW-1133">Transmembrane helix</keyword>
<sequence>MNDFKNLTYYCGSYKKTFYQSLLYLFLLQILVAGSIVILQRAADDQINDLAFLWTAGAMGLLILGWLFWAIYRKRSIRFGYKMGKKIDSLMHKKLTESSFHSFDEKRVVQLMEAFKPDVDRVRLFFSRGVYKLIQFLLLAIIYLLVIFMYSPPLVIFAIIILPVWGFVMYQSEKAWINKHHTEFDPLKRMAQNDENDLDALFSPSSRFKYAGVLWAGFFFLCGAFFAWTGSLEIGELTAASILWGSILYSLSDFCSELAQMHLAKESSGRLLKILEPSKQASSTISPRLRRGYLQFEEVFFSYGKKSLYALNSISFTLTPGVTIGVIGETGAGKTSIAHLMSGFYSPERGRIKFDGEELNQEPPAASIAAVFEHSSLTSETVKENIAFSKPDAPMSEIIDAAKLAQAHDFIMELPEQYNTVLSRTGLSKSQVQRLAIARALCVNPGILVLDDAASEVEYQTKQKIRRGIRSMKGSRAIMILTRSVDSVFQADEILVLCKGRIAERGTHNELLEKDGVYARLFKKQKEQEGTWTAINRS</sequence>
<evidence type="ECO:0000256" key="6">
    <source>
        <dbReference type="ARBA" id="ARBA00023136"/>
    </source>
</evidence>
<dbReference type="PROSITE" id="PS50929">
    <property type="entry name" value="ABC_TM1F"/>
    <property type="match status" value="1"/>
</dbReference>
<proteinExistence type="predicted"/>
<reference evidence="10 11" key="1">
    <citation type="submission" date="2021-04" db="EMBL/GenBank/DDBJ databases">
        <title>Metabacillus sp. strain KIGAM252 whole genome sequence.</title>
        <authorList>
            <person name="Seo M.-J."/>
            <person name="Cho E.-S."/>
            <person name="Hwang C.Y."/>
            <person name="Yoon D.J."/>
        </authorList>
    </citation>
    <scope>NUCLEOTIDE SEQUENCE [LARGE SCALE GENOMIC DNA]</scope>
    <source>
        <strain evidence="10 11">KIGAM252</strain>
    </source>
</reference>
<dbReference type="PROSITE" id="PS50893">
    <property type="entry name" value="ABC_TRANSPORTER_2"/>
    <property type="match status" value="1"/>
</dbReference>
<dbReference type="PANTHER" id="PTHR43394">
    <property type="entry name" value="ATP-DEPENDENT PERMEASE MDL1, MITOCHONDRIAL"/>
    <property type="match status" value="1"/>
</dbReference>
<evidence type="ECO:0000313" key="10">
    <source>
        <dbReference type="EMBL" id="MBS2968676.1"/>
    </source>
</evidence>
<dbReference type="InterPro" id="IPR003439">
    <property type="entry name" value="ABC_transporter-like_ATP-bd"/>
</dbReference>
<dbReference type="InterPro" id="IPR011527">
    <property type="entry name" value="ABC1_TM_dom"/>
</dbReference>
<evidence type="ECO:0000256" key="5">
    <source>
        <dbReference type="ARBA" id="ARBA00022989"/>
    </source>
</evidence>
<protein>
    <submittedName>
        <fullName evidence="10">ABC transporter ATP-binding protein</fullName>
    </submittedName>
</protein>
<feature type="domain" description="ABC transporter" evidence="8">
    <location>
        <begin position="294"/>
        <end position="524"/>
    </location>
</feature>
<feature type="transmembrane region" description="Helical" evidence="7">
    <location>
        <begin position="154"/>
        <end position="170"/>
    </location>
</feature>
<accession>A0ABS5LDH8</accession>
<dbReference type="Proteomes" id="UP000682403">
    <property type="component" value="Unassembled WGS sequence"/>
</dbReference>
<dbReference type="PANTHER" id="PTHR43394:SF1">
    <property type="entry name" value="ATP-BINDING CASSETTE SUB-FAMILY B MEMBER 10, MITOCHONDRIAL"/>
    <property type="match status" value="1"/>
</dbReference>
<dbReference type="InterPro" id="IPR003593">
    <property type="entry name" value="AAA+_ATPase"/>
</dbReference>
<evidence type="ECO:0000256" key="2">
    <source>
        <dbReference type="ARBA" id="ARBA00022692"/>
    </source>
</evidence>
<keyword evidence="4 10" id="KW-0067">ATP-binding</keyword>
<feature type="transmembrane region" description="Helical" evidence="7">
    <location>
        <begin position="210"/>
        <end position="228"/>
    </location>
</feature>
<name>A0ABS5LDH8_9BACI</name>
<feature type="transmembrane region" description="Helical" evidence="7">
    <location>
        <begin position="21"/>
        <end position="39"/>
    </location>
</feature>
<gene>
    <name evidence="10" type="ORF">J9317_07890</name>
</gene>
<dbReference type="Gene3D" id="1.20.1560.10">
    <property type="entry name" value="ABC transporter type 1, transmembrane domain"/>
    <property type="match status" value="2"/>
</dbReference>
<evidence type="ECO:0000256" key="4">
    <source>
        <dbReference type="ARBA" id="ARBA00022840"/>
    </source>
</evidence>
<dbReference type="SUPFAM" id="SSF90123">
    <property type="entry name" value="ABC transporter transmembrane region"/>
    <property type="match status" value="1"/>
</dbReference>
<dbReference type="Gene3D" id="3.40.50.300">
    <property type="entry name" value="P-loop containing nucleotide triphosphate hydrolases"/>
    <property type="match status" value="1"/>
</dbReference>
<evidence type="ECO:0000256" key="3">
    <source>
        <dbReference type="ARBA" id="ARBA00022741"/>
    </source>
</evidence>
<dbReference type="Pfam" id="PF00005">
    <property type="entry name" value="ABC_tran"/>
    <property type="match status" value="1"/>
</dbReference>
<dbReference type="InterPro" id="IPR036640">
    <property type="entry name" value="ABC1_TM_sf"/>
</dbReference>
<comment type="caution">
    <text evidence="10">The sequence shown here is derived from an EMBL/GenBank/DDBJ whole genome shotgun (WGS) entry which is preliminary data.</text>
</comment>
<dbReference type="InterPro" id="IPR027417">
    <property type="entry name" value="P-loop_NTPase"/>
</dbReference>
<feature type="transmembrane region" description="Helical" evidence="7">
    <location>
        <begin position="130"/>
        <end position="148"/>
    </location>
</feature>
<comment type="subcellular location">
    <subcellularLocation>
        <location evidence="1">Cell membrane</location>
        <topology evidence="1">Multi-pass membrane protein</topology>
    </subcellularLocation>
</comment>
<evidence type="ECO:0000256" key="7">
    <source>
        <dbReference type="SAM" id="Phobius"/>
    </source>
</evidence>
<dbReference type="SUPFAM" id="SSF52540">
    <property type="entry name" value="P-loop containing nucleoside triphosphate hydrolases"/>
    <property type="match status" value="1"/>
</dbReference>
<dbReference type="InterPro" id="IPR039421">
    <property type="entry name" value="Type_1_exporter"/>
</dbReference>
<evidence type="ECO:0000313" key="11">
    <source>
        <dbReference type="Proteomes" id="UP000682403"/>
    </source>
</evidence>
<dbReference type="Pfam" id="PF00664">
    <property type="entry name" value="ABC_membrane"/>
    <property type="match status" value="1"/>
</dbReference>
<organism evidence="10 11">
    <name type="scientific">Metabacillus flavus</name>
    <dbReference type="NCBI Taxonomy" id="2823519"/>
    <lineage>
        <taxon>Bacteria</taxon>
        <taxon>Bacillati</taxon>
        <taxon>Bacillota</taxon>
        <taxon>Bacilli</taxon>
        <taxon>Bacillales</taxon>
        <taxon>Bacillaceae</taxon>
        <taxon>Metabacillus</taxon>
    </lineage>
</organism>
<dbReference type="EMBL" id="JAGVRK010000001">
    <property type="protein sequence ID" value="MBS2968676.1"/>
    <property type="molecule type" value="Genomic_DNA"/>
</dbReference>
<feature type="domain" description="ABC transmembrane type-1" evidence="9">
    <location>
        <begin position="21"/>
        <end position="164"/>
    </location>
</feature>
<feature type="transmembrane region" description="Helical" evidence="7">
    <location>
        <begin position="51"/>
        <end position="72"/>
    </location>
</feature>